<comment type="similarity">
    <text evidence="1">Belongs to the short-chain dehydrogenases/reductases (SDR) family.</text>
</comment>
<dbReference type="RefSeq" id="WP_068884242.1">
    <property type="nucleotide sequence ID" value="NZ_LNTU01000037.1"/>
</dbReference>
<keyword evidence="3" id="KW-1185">Reference proteome</keyword>
<dbReference type="Pfam" id="PF13561">
    <property type="entry name" value="adh_short_C2"/>
    <property type="match status" value="1"/>
</dbReference>
<dbReference type="InterPro" id="IPR002347">
    <property type="entry name" value="SDR_fam"/>
</dbReference>
<dbReference type="PRINTS" id="PR00081">
    <property type="entry name" value="GDHRDH"/>
</dbReference>
<dbReference type="PANTHER" id="PTHR42760:SF40">
    <property type="entry name" value="3-OXOACYL-[ACYL-CARRIER-PROTEIN] REDUCTASE, CHLOROPLASTIC"/>
    <property type="match status" value="1"/>
</dbReference>
<dbReference type="Proteomes" id="UP000070107">
    <property type="component" value="Unassembled WGS sequence"/>
</dbReference>
<dbReference type="FunFam" id="3.40.50.720:FF:000084">
    <property type="entry name" value="Short-chain dehydrogenase reductase"/>
    <property type="match status" value="1"/>
</dbReference>
<name>A0A135HRW9_9HYPH</name>
<dbReference type="STRING" id="1494590.ATN84_18235"/>
<dbReference type="SUPFAM" id="SSF51735">
    <property type="entry name" value="NAD(P)-binding Rossmann-fold domains"/>
    <property type="match status" value="1"/>
</dbReference>
<dbReference type="InterPro" id="IPR020904">
    <property type="entry name" value="Sc_DH/Rdtase_CS"/>
</dbReference>
<dbReference type="Gene3D" id="3.40.50.720">
    <property type="entry name" value="NAD(P)-binding Rossmann-like Domain"/>
    <property type="match status" value="1"/>
</dbReference>
<dbReference type="PRINTS" id="PR00080">
    <property type="entry name" value="SDRFAMILY"/>
</dbReference>
<evidence type="ECO:0000256" key="1">
    <source>
        <dbReference type="ARBA" id="ARBA00006484"/>
    </source>
</evidence>
<evidence type="ECO:0000313" key="3">
    <source>
        <dbReference type="Proteomes" id="UP000070107"/>
    </source>
</evidence>
<dbReference type="InterPro" id="IPR036291">
    <property type="entry name" value="NAD(P)-bd_dom_sf"/>
</dbReference>
<sequence length="234" mass="24153">MKKALVTGGGRGIGLAAAQALCDAGYEVTATGVDAAEIEAMPKRTGLSGSVLDVRDEDAVKALLASFDRLDALVNCAGLIRRAGAEFDPATFAQVVDVNLTGTMRVCMAARPLLADSKGAVVNTASMLSFFGGPAVPAYTASKGGVAQLTKALAVAWAGEGIRVNAIAPGWIATELTRPLYEDAERADPIIQRTPMRRWGTPEDVAGPVVFLCSETARFVTGVILPVDGGYAAA</sequence>
<proteinExistence type="inferred from homology"/>
<reference evidence="2 3" key="1">
    <citation type="submission" date="2015-11" db="EMBL/GenBank/DDBJ databases">
        <title>Draft genome sequence of Paramesorhizobium deserti A-3-E, a strain highly resistant to diverse beta-lactam antibiotics.</title>
        <authorList>
            <person name="Lv R."/>
            <person name="Yang X."/>
            <person name="Fang N."/>
            <person name="Guo J."/>
            <person name="Luo X."/>
            <person name="Peng F."/>
            <person name="Yang R."/>
            <person name="Cui Y."/>
            <person name="Fang C."/>
            <person name="Song Y."/>
        </authorList>
    </citation>
    <scope>NUCLEOTIDE SEQUENCE [LARGE SCALE GENOMIC DNA]</scope>
    <source>
        <strain evidence="2 3">A-3-E</strain>
    </source>
</reference>
<protein>
    <submittedName>
        <fullName evidence="2">2-deoxy-D-gluconate 3-dehydrogenase</fullName>
    </submittedName>
</protein>
<organism evidence="2 3">
    <name type="scientific">Paramesorhizobium deserti</name>
    <dbReference type="NCBI Taxonomy" id="1494590"/>
    <lineage>
        <taxon>Bacteria</taxon>
        <taxon>Pseudomonadati</taxon>
        <taxon>Pseudomonadota</taxon>
        <taxon>Alphaproteobacteria</taxon>
        <taxon>Hyphomicrobiales</taxon>
        <taxon>Phyllobacteriaceae</taxon>
        <taxon>Paramesorhizobium</taxon>
    </lineage>
</organism>
<dbReference type="EMBL" id="LNTU01000037">
    <property type="protein sequence ID" value="KXF75893.1"/>
    <property type="molecule type" value="Genomic_DNA"/>
</dbReference>
<dbReference type="GO" id="GO:0030497">
    <property type="term" value="P:fatty acid elongation"/>
    <property type="evidence" value="ECO:0007669"/>
    <property type="project" value="TreeGrafter"/>
</dbReference>
<dbReference type="GO" id="GO:0016616">
    <property type="term" value="F:oxidoreductase activity, acting on the CH-OH group of donors, NAD or NADP as acceptor"/>
    <property type="evidence" value="ECO:0007669"/>
    <property type="project" value="TreeGrafter"/>
</dbReference>
<dbReference type="PANTHER" id="PTHR42760">
    <property type="entry name" value="SHORT-CHAIN DEHYDROGENASES/REDUCTASES FAMILY MEMBER"/>
    <property type="match status" value="1"/>
</dbReference>
<accession>A0A135HRW9</accession>
<dbReference type="OrthoDB" id="9796652at2"/>
<dbReference type="PROSITE" id="PS00061">
    <property type="entry name" value="ADH_SHORT"/>
    <property type="match status" value="1"/>
</dbReference>
<dbReference type="AlphaFoldDB" id="A0A135HRW9"/>
<evidence type="ECO:0000313" key="2">
    <source>
        <dbReference type="EMBL" id="KXF75893.1"/>
    </source>
</evidence>
<gene>
    <name evidence="2" type="ORF">ATN84_18235</name>
</gene>
<comment type="caution">
    <text evidence="2">The sequence shown here is derived from an EMBL/GenBank/DDBJ whole genome shotgun (WGS) entry which is preliminary data.</text>
</comment>